<proteinExistence type="predicted"/>
<sequence length="111" mass="11447">MRKIYEALYGITGSTIDPAKSVLVGGAPNAVLPTVGKDGTPEYPVLPTPEVPVTSSPSPSGSISSAPSAPSAPSPSAGLIVLPVAAGFGLLGRAARRRHRSGASWPWMWWR</sequence>
<dbReference type="EMBL" id="CAFBIZ010000157">
    <property type="protein sequence ID" value="CAB4851245.1"/>
    <property type="molecule type" value="Genomic_DNA"/>
</dbReference>
<organism evidence="2">
    <name type="scientific">freshwater metagenome</name>
    <dbReference type="NCBI Taxonomy" id="449393"/>
    <lineage>
        <taxon>unclassified sequences</taxon>
        <taxon>metagenomes</taxon>
        <taxon>ecological metagenomes</taxon>
    </lineage>
</organism>
<feature type="region of interest" description="Disordered" evidence="1">
    <location>
        <begin position="34"/>
        <end position="75"/>
    </location>
</feature>
<gene>
    <name evidence="2" type="ORF">UFOPK3268_01186</name>
</gene>
<protein>
    <submittedName>
        <fullName evidence="2">Unannotated protein</fullName>
    </submittedName>
</protein>
<evidence type="ECO:0000256" key="1">
    <source>
        <dbReference type="SAM" id="MobiDB-lite"/>
    </source>
</evidence>
<feature type="compositionally biased region" description="Low complexity" evidence="1">
    <location>
        <begin position="51"/>
        <end position="75"/>
    </location>
</feature>
<reference evidence="2" key="1">
    <citation type="submission" date="2020-05" db="EMBL/GenBank/DDBJ databases">
        <authorList>
            <person name="Chiriac C."/>
            <person name="Salcher M."/>
            <person name="Ghai R."/>
            <person name="Kavagutti S V."/>
        </authorList>
    </citation>
    <scope>NUCLEOTIDE SEQUENCE</scope>
</reference>
<evidence type="ECO:0000313" key="2">
    <source>
        <dbReference type="EMBL" id="CAB4851245.1"/>
    </source>
</evidence>
<accession>A0A6J7C1H6</accession>
<dbReference type="AlphaFoldDB" id="A0A6J7C1H6"/>
<name>A0A6J7C1H6_9ZZZZ</name>